<proteinExistence type="predicted"/>
<reference evidence="6 7" key="1">
    <citation type="journal article" date="2024" name="BMC Genomics">
        <title>De novo assembly and annotation of Popillia japonica's genome with initial clues to its potential as an invasive pest.</title>
        <authorList>
            <person name="Cucini C."/>
            <person name="Boschi S."/>
            <person name="Funari R."/>
            <person name="Cardaioli E."/>
            <person name="Iannotti N."/>
            <person name="Marturano G."/>
            <person name="Paoli F."/>
            <person name="Bruttini M."/>
            <person name="Carapelli A."/>
            <person name="Frati F."/>
            <person name="Nardi F."/>
        </authorList>
    </citation>
    <scope>NUCLEOTIDE SEQUENCE [LARGE SCALE GENOMIC DNA]</scope>
    <source>
        <strain evidence="6">DMR45628</strain>
    </source>
</reference>
<dbReference type="AlphaFoldDB" id="A0AAW1N9U0"/>
<keyword evidence="3" id="KW-0539">Nucleus</keyword>
<feature type="domain" description="ARID" evidence="5">
    <location>
        <begin position="122"/>
        <end position="214"/>
    </location>
</feature>
<dbReference type="SMART" id="SM01014">
    <property type="entry name" value="ARID"/>
    <property type="match status" value="1"/>
</dbReference>
<dbReference type="GO" id="GO:0000976">
    <property type="term" value="F:transcription cis-regulatory region binding"/>
    <property type="evidence" value="ECO:0007669"/>
    <property type="project" value="TreeGrafter"/>
</dbReference>
<dbReference type="GO" id="GO:0006357">
    <property type="term" value="P:regulation of transcription by RNA polymerase II"/>
    <property type="evidence" value="ECO:0007669"/>
    <property type="project" value="TreeGrafter"/>
</dbReference>
<comment type="caution">
    <text evidence="6">The sequence shown here is derived from an EMBL/GenBank/DDBJ whole genome shotgun (WGS) entry which is preliminary data.</text>
</comment>
<dbReference type="Pfam" id="PF01388">
    <property type="entry name" value="ARID"/>
    <property type="match status" value="1"/>
</dbReference>
<protein>
    <submittedName>
        <fullName evidence="6">ARID/BRIGHT DNA binding domain</fullName>
    </submittedName>
</protein>
<dbReference type="EMBL" id="JASPKY010000005">
    <property type="protein sequence ID" value="KAK9754744.1"/>
    <property type="molecule type" value="Genomic_DNA"/>
</dbReference>
<evidence type="ECO:0000256" key="3">
    <source>
        <dbReference type="ARBA" id="ARBA00023242"/>
    </source>
</evidence>
<feature type="region of interest" description="Disordered" evidence="4">
    <location>
        <begin position="58"/>
        <end position="82"/>
    </location>
</feature>
<feature type="compositionally biased region" description="Basic residues" evidence="4">
    <location>
        <begin position="58"/>
        <end position="70"/>
    </location>
</feature>
<dbReference type="SUPFAM" id="SSF46774">
    <property type="entry name" value="ARID-like"/>
    <property type="match status" value="1"/>
</dbReference>
<gene>
    <name evidence="6" type="ORF">QE152_g1024</name>
</gene>
<feature type="region of interest" description="Disordered" evidence="4">
    <location>
        <begin position="225"/>
        <end position="266"/>
    </location>
</feature>
<dbReference type="InterPro" id="IPR051232">
    <property type="entry name" value="ARID/SWI1_ChromRemod"/>
</dbReference>
<feature type="compositionally biased region" description="Polar residues" evidence="4">
    <location>
        <begin position="629"/>
        <end position="638"/>
    </location>
</feature>
<dbReference type="Gene3D" id="1.10.150.60">
    <property type="entry name" value="ARID DNA-binding domain"/>
    <property type="match status" value="1"/>
</dbReference>
<evidence type="ECO:0000256" key="4">
    <source>
        <dbReference type="SAM" id="MobiDB-lite"/>
    </source>
</evidence>
<dbReference type="PANTHER" id="PTHR13964:SF44">
    <property type="entry name" value="ARID DOMAIN-CONTAINING PROTEIN"/>
    <property type="match status" value="1"/>
</dbReference>
<keyword evidence="7" id="KW-1185">Reference proteome</keyword>
<feature type="region of interest" description="Disordered" evidence="4">
    <location>
        <begin position="615"/>
        <end position="640"/>
    </location>
</feature>
<evidence type="ECO:0000313" key="7">
    <source>
        <dbReference type="Proteomes" id="UP001458880"/>
    </source>
</evidence>
<organism evidence="6 7">
    <name type="scientific">Popillia japonica</name>
    <name type="common">Japanese beetle</name>
    <dbReference type="NCBI Taxonomy" id="7064"/>
    <lineage>
        <taxon>Eukaryota</taxon>
        <taxon>Metazoa</taxon>
        <taxon>Ecdysozoa</taxon>
        <taxon>Arthropoda</taxon>
        <taxon>Hexapoda</taxon>
        <taxon>Insecta</taxon>
        <taxon>Pterygota</taxon>
        <taxon>Neoptera</taxon>
        <taxon>Endopterygota</taxon>
        <taxon>Coleoptera</taxon>
        <taxon>Polyphaga</taxon>
        <taxon>Scarabaeiformia</taxon>
        <taxon>Scarabaeidae</taxon>
        <taxon>Rutelinae</taxon>
        <taxon>Popillia</taxon>
    </lineage>
</organism>
<name>A0AAW1N9U0_POPJA</name>
<accession>A0AAW1N9U0</accession>
<evidence type="ECO:0000256" key="1">
    <source>
        <dbReference type="ARBA" id="ARBA00023015"/>
    </source>
</evidence>
<evidence type="ECO:0000256" key="2">
    <source>
        <dbReference type="ARBA" id="ARBA00023163"/>
    </source>
</evidence>
<feature type="compositionally biased region" description="Low complexity" evidence="4">
    <location>
        <begin position="244"/>
        <end position="255"/>
    </location>
</feature>
<dbReference type="InterPro" id="IPR001606">
    <property type="entry name" value="ARID_dom"/>
</dbReference>
<dbReference type="FunFam" id="1.10.150.60:FF:000003">
    <property type="entry name" value="AT-rich interactive domain-containing protein 4B"/>
    <property type="match status" value="1"/>
</dbReference>
<evidence type="ECO:0000313" key="6">
    <source>
        <dbReference type="EMBL" id="KAK9754744.1"/>
    </source>
</evidence>
<keyword evidence="1" id="KW-0805">Transcription regulation</keyword>
<dbReference type="PROSITE" id="PS51011">
    <property type="entry name" value="ARID"/>
    <property type="match status" value="1"/>
</dbReference>
<keyword evidence="2" id="KW-0804">Transcription</keyword>
<dbReference type="SMART" id="SM00501">
    <property type="entry name" value="BRIGHT"/>
    <property type="match status" value="1"/>
</dbReference>
<dbReference type="Proteomes" id="UP001458880">
    <property type="component" value="Unassembled WGS sequence"/>
</dbReference>
<dbReference type="InterPro" id="IPR036431">
    <property type="entry name" value="ARID_dom_sf"/>
</dbReference>
<sequence>MKRLEGVENQFLRHKLVNALGGFSVPTCNTRILFCRDTFDYPELEGHELLCNHLAPKLKGRPRGRRKKRSTSPGSESNESECSISIVASTSTGKLSNEDCINGFRKDYSTISTRRSTRSSDGTDSKMFLKKLSSFMKSNHTPIGRIPLLGYKELDLHAFYTKVQKCGGYDMVTANRLWKSIFDDLGGNHGSTSAATVIRRHYERFLLPYERYVKGEEYKPLPVSERRRLKSKASRNSVSDAETSEGTSGSDTSTSMPQPIFPSTSQASFITYGTTENKDSPDKVKTSSLRSVRVKPERLRDAAKLKVDTLFKDTTTENISVSIANEIKEEVCEKSTLLVLPDRKDNEPTTSAATPIQKMETEETLSPIESKEIPTPEMKEDPEKEIEIIEIPPTDEVHKDIIKLDSTDVYKTVSSINSSTISETVITEVKKQKLDILKQGGLEVTPVRNITATKVEFRPSVIQTAITQRAEIIPKDVNMDDKKQMPPPQMATLTKRTISQSPPKVLQSKSIYSPSGETVYGDPKDIFQPTIQNIQSPKFLENPRQQTGGGILDLTVKSPQKPTTQLSCHVPPYHHTPRTNLVIPSPLSLLDNRKVSSNLEITLVGSRKNIKNPNVANNSFSRYMPKQRGSYNPSSLTPQGYKISQKRSYTENVSHTKLPKVDDKIRNTIYSTQMYPPRELKKNDFDPTINKQYKIDNTSTKNPIPSQPAGKQPFMPPSSMFNMPSYISSVAKSVPPFLHMDPSLYYLQSMYSPLGLPPMPLMPSPDSLQLYTEILSHNSRSRMQFPFSQENSSMASTTNSKK</sequence>
<feature type="compositionally biased region" description="Low complexity" evidence="4">
    <location>
        <begin position="71"/>
        <end position="82"/>
    </location>
</feature>
<dbReference type="GO" id="GO:0005634">
    <property type="term" value="C:nucleus"/>
    <property type="evidence" value="ECO:0007669"/>
    <property type="project" value="TreeGrafter"/>
</dbReference>
<evidence type="ECO:0000259" key="5">
    <source>
        <dbReference type="PROSITE" id="PS51011"/>
    </source>
</evidence>
<dbReference type="PANTHER" id="PTHR13964">
    <property type="entry name" value="RBP-RELATED"/>
    <property type="match status" value="1"/>
</dbReference>